<name>A0A7J6LUU3_PERCH</name>
<evidence type="ECO:0000313" key="3">
    <source>
        <dbReference type="Proteomes" id="UP000591131"/>
    </source>
</evidence>
<dbReference type="AlphaFoldDB" id="A0A7J6LUU3"/>
<reference evidence="2 3" key="1">
    <citation type="submission" date="2020-04" db="EMBL/GenBank/DDBJ databases">
        <title>Perkinsus chesapeaki whole genome sequence.</title>
        <authorList>
            <person name="Bogema D.R."/>
        </authorList>
    </citation>
    <scope>NUCLEOTIDE SEQUENCE [LARGE SCALE GENOMIC DNA]</scope>
    <source>
        <strain evidence="2">ATCC PRA-425</strain>
    </source>
</reference>
<sequence>MRFLVFAALPFVAAAGRILKMVESLVGNKFVGSSKPKDMIASASIRFDKTGGVVRGRINIKMGKKAFAKGKEYQSPWLLLEEGYDDATDSTELVHSREDMKAFKEFVDYVTVDAYLTHQLRAFIGLNGQGKLQADIVVGDIHNSFIPPKVHVLIGDVMMMMMSSSFLY</sequence>
<evidence type="ECO:0000313" key="2">
    <source>
        <dbReference type="EMBL" id="KAF4663027.1"/>
    </source>
</evidence>
<dbReference type="Proteomes" id="UP000591131">
    <property type="component" value="Unassembled WGS sequence"/>
</dbReference>
<keyword evidence="3" id="KW-1185">Reference proteome</keyword>
<keyword evidence="1" id="KW-0732">Signal</keyword>
<feature type="chain" id="PRO_5029618609" evidence="1">
    <location>
        <begin position="16"/>
        <end position="168"/>
    </location>
</feature>
<comment type="caution">
    <text evidence="2">The sequence shown here is derived from an EMBL/GenBank/DDBJ whole genome shotgun (WGS) entry which is preliminary data.</text>
</comment>
<accession>A0A7J6LUU3</accession>
<evidence type="ECO:0000256" key="1">
    <source>
        <dbReference type="SAM" id="SignalP"/>
    </source>
</evidence>
<proteinExistence type="predicted"/>
<organism evidence="2 3">
    <name type="scientific">Perkinsus chesapeaki</name>
    <name type="common">Clam parasite</name>
    <name type="synonym">Perkinsus andrewsi</name>
    <dbReference type="NCBI Taxonomy" id="330153"/>
    <lineage>
        <taxon>Eukaryota</taxon>
        <taxon>Sar</taxon>
        <taxon>Alveolata</taxon>
        <taxon>Perkinsozoa</taxon>
        <taxon>Perkinsea</taxon>
        <taxon>Perkinsida</taxon>
        <taxon>Perkinsidae</taxon>
        <taxon>Perkinsus</taxon>
    </lineage>
</organism>
<gene>
    <name evidence="2" type="ORF">FOL47_005933</name>
</gene>
<dbReference type="EMBL" id="JAAPAO010000329">
    <property type="protein sequence ID" value="KAF4663027.1"/>
    <property type="molecule type" value="Genomic_DNA"/>
</dbReference>
<protein>
    <submittedName>
        <fullName evidence="2">Uncharacterized protein</fullName>
    </submittedName>
</protein>
<feature type="signal peptide" evidence="1">
    <location>
        <begin position="1"/>
        <end position="15"/>
    </location>
</feature>